<evidence type="ECO:0000313" key="1">
    <source>
        <dbReference type="EMBL" id="NGN85475.1"/>
    </source>
</evidence>
<dbReference type="EC" id="2.7.7.7" evidence="1"/>
<keyword evidence="2" id="KW-1185">Reference proteome</keyword>
<keyword evidence="1" id="KW-0548">Nucleotidyltransferase</keyword>
<organism evidence="1 2">
    <name type="scientific">Arthrobacter silviterrae</name>
    <dbReference type="NCBI Taxonomy" id="2026658"/>
    <lineage>
        <taxon>Bacteria</taxon>
        <taxon>Bacillati</taxon>
        <taxon>Actinomycetota</taxon>
        <taxon>Actinomycetes</taxon>
        <taxon>Micrococcales</taxon>
        <taxon>Micrococcaceae</taxon>
        <taxon>Arthrobacter</taxon>
    </lineage>
</organism>
<dbReference type="PANTHER" id="PTHR11669">
    <property type="entry name" value="REPLICATION FACTOR C / DNA POLYMERASE III GAMMA-TAU SUBUNIT"/>
    <property type="match status" value="1"/>
</dbReference>
<dbReference type="Pfam" id="PF13177">
    <property type="entry name" value="DNA_pol3_delta2"/>
    <property type="match status" value="1"/>
</dbReference>
<accession>A0ABX0DLB0</accession>
<evidence type="ECO:0000313" key="2">
    <source>
        <dbReference type="Proteomes" id="UP000479226"/>
    </source>
</evidence>
<comment type="caution">
    <text evidence="1">The sequence shown here is derived from an EMBL/GenBank/DDBJ whole genome shotgun (WGS) entry which is preliminary data.</text>
</comment>
<dbReference type="SUPFAM" id="SSF52540">
    <property type="entry name" value="P-loop containing nucleoside triphosphate hydrolases"/>
    <property type="match status" value="1"/>
</dbReference>
<dbReference type="InterPro" id="IPR050238">
    <property type="entry name" value="DNA_Rep/Repair_Clamp_Loader"/>
</dbReference>
<dbReference type="EMBL" id="JAAKZI010000053">
    <property type="protein sequence ID" value="NGN85475.1"/>
    <property type="molecule type" value="Genomic_DNA"/>
</dbReference>
<dbReference type="Gene3D" id="3.40.50.300">
    <property type="entry name" value="P-loop containing nucleotide triphosphate hydrolases"/>
    <property type="match status" value="1"/>
</dbReference>
<sequence length="397" mass="42546">MSVWVDLQGQGPVVEQLRRAAQSSGPTHAWLITGPPGSGRSNAAVAFAAALVCEREQLAERGCGVCKACHTTLAGTNADVTFIATEKTTITIEEARELVRKAHDSPSSSRWRVMIVGDADRMAERTTNVLLKAIEEPPPRTIWVLCAPSPADVLVTIRSRCRTLTLRVPPVEDVAALLVRRDGIEPELALHAARAAQSHIGIARRLASDAGARERRDAIVHLPLTLRDVTAAVRAAGSLLELAQAEAASSNEERDIAEKAKLLLSLGAPETGTLPPPMRAQVRALEEDQKRRSKRSVTDQLDRALTDLLSFYRDVLVLQLAANGGTGVEHPSSAPGPGSTAELVNEPLRSALSDFASRGRPEATLARMDAINSVRRRLTTTNVSPLLALEAMAVSLL</sequence>
<protein>
    <submittedName>
        <fullName evidence="1">DNA polymerase III subunit delta</fullName>
        <ecNumber evidence="1">2.7.7.7</ecNumber>
    </submittedName>
</protein>
<dbReference type="InterPro" id="IPR027417">
    <property type="entry name" value="P-loop_NTPase"/>
</dbReference>
<name>A0ABX0DLB0_9MICC</name>
<dbReference type="GO" id="GO:0003887">
    <property type="term" value="F:DNA-directed DNA polymerase activity"/>
    <property type="evidence" value="ECO:0007669"/>
    <property type="project" value="UniProtKB-EC"/>
</dbReference>
<reference evidence="1 2" key="1">
    <citation type="submission" date="2020-02" db="EMBL/GenBank/DDBJ databases">
        <title>Genome sequence of the type strain DSM 27180 of Arthrobacter silviterrae.</title>
        <authorList>
            <person name="Gao J."/>
            <person name="Sun J."/>
        </authorList>
    </citation>
    <scope>NUCLEOTIDE SEQUENCE [LARGE SCALE GENOMIC DNA]</scope>
    <source>
        <strain evidence="1 2">DSM 27180</strain>
    </source>
</reference>
<proteinExistence type="predicted"/>
<keyword evidence="1" id="KW-0808">Transferase</keyword>
<dbReference type="NCBIfam" id="NF005926">
    <property type="entry name" value="PRK07940.1"/>
    <property type="match status" value="1"/>
</dbReference>
<dbReference type="Proteomes" id="UP000479226">
    <property type="component" value="Unassembled WGS sequence"/>
</dbReference>
<gene>
    <name evidence="1" type="ORF">G6N77_18710</name>
</gene>
<dbReference type="PANTHER" id="PTHR11669:SF8">
    <property type="entry name" value="DNA POLYMERASE III SUBUNIT DELTA"/>
    <property type="match status" value="1"/>
</dbReference>
<dbReference type="RefSeq" id="WP_165183683.1">
    <property type="nucleotide sequence ID" value="NZ_JAAKZI010000053.1"/>
</dbReference>